<dbReference type="InterPro" id="IPR020595">
    <property type="entry name" value="MnmG-rel_CS"/>
</dbReference>
<organism evidence="10 11">
    <name type="scientific">Chaetomium globosum (strain ATCC 6205 / CBS 148.51 / DSM 1962 / NBRC 6347 / NRRL 1970)</name>
    <name type="common">Soil fungus</name>
    <dbReference type="NCBI Taxonomy" id="306901"/>
    <lineage>
        <taxon>Eukaryota</taxon>
        <taxon>Fungi</taxon>
        <taxon>Dikarya</taxon>
        <taxon>Ascomycota</taxon>
        <taxon>Pezizomycotina</taxon>
        <taxon>Sordariomycetes</taxon>
        <taxon>Sordariomycetidae</taxon>
        <taxon>Sordariales</taxon>
        <taxon>Chaetomiaceae</taxon>
        <taxon>Chaetomium</taxon>
    </lineage>
</organism>
<dbReference type="STRING" id="306901.Q2H695"/>
<dbReference type="VEuPathDB" id="FungiDB:CHGG_05820"/>
<dbReference type="OrthoDB" id="10266265at2759"/>
<evidence type="ECO:0000256" key="1">
    <source>
        <dbReference type="ARBA" id="ARBA00001974"/>
    </source>
</evidence>
<accession>Q2H695</accession>
<comment type="function">
    <text evidence="7">Component of the MSS1-MTO1 complex that catalyzes the 5-carboxymethylaminomethyluridine (cmnm(5)U) modification at the 34th wobble position (U34) of mitochondrial tRNAs.</text>
</comment>
<dbReference type="InterPro" id="IPR036188">
    <property type="entry name" value="FAD/NAD-bd_sf"/>
</dbReference>
<dbReference type="HOGENOM" id="CLU_007831_2_0_1"/>
<dbReference type="InterPro" id="IPR012340">
    <property type="entry name" value="NA-bd_OB-fold"/>
</dbReference>
<dbReference type="GO" id="GO:0070899">
    <property type="term" value="P:mitochondrial tRNA wobble uridine modification"/>
    <property type="evidence" value="ECO:0007669"/>
    <property type="project" value="EnsemblFungi"/>
</dbReference>
<keyword evidence="11" id="KW-1185">Reference proteome</keyword>
<dbReference type="InterPro" id="IPR002218">
    <property type="entry name" value="MnmG-rel"/>
</dbReference>
<dbReference type="SUPFAM" id="SSF50249">
    <property type="entry name" value="Nucleic acid-binding proteins"/>
    <property type="match status" value="1"/>
</dbReference>
<keyword evidence="3" id="KW-0285">Flavoprotein</keyword>
<dbReference type="Pfam" id="PF21680">
    <property type="entry name" value="GIDA_C_1st"/>
    <property type="match status" value="1"/>
</dbReference>
<reference evidence="11" key="1">
    <citation type="journal article" date="2015" name="Genome Announc.">
        <title>Draft genome sequence of the cellulolytic fungus Chaetomium globosum.</title>
        <authorList>
            <person name="Cuomo C.A."/>
            <person name="Untereiner W.A."/>
            <person name="Ma L.-J."/>
            <person name="Grabherr M."/>
            <person name="Birren B.W."/>
        </authorList>
    </citation>
    <scope>NUCLEOTIDE SEQUENCE [LARGE SCALE GENOMIC DNA]</scope>
    <source>
        <strain evidence="11">ATCC 6205 / CBS 148.51 / DSM 1962 / NBRC 6347 / NRRL 1970</strain>
    </source>
</reference>
<dbReference type="GO" id="GO:0050660">
    <property type="term" value="F:flavin adenine dinucleotide binding"/>
    <property type="evidence" value="ECO:0007669"/>
    <property type="project" value="InterPro"/>
</dbReference>
<evidence type="ECO:0000256" key="8">
    <source>
        <dbReference type="PROSITE-ProRule" id="PRU00252"/>
    </source>
</evidence>
<dbReference type="FunCoup" id="Q2H695">
    <property type="interactions" value="662"/>
</dbReference>
<evidence type="ECO:0000256" key="2">
    <source>
        <dbReference type="ARBA" id="ARBA00007653"/>
    </source>
</evidence>
<keyword evidence="5" id="KW-0274">FAD</keyword>
<protein>
    <recommendedName>
        <fullName evidence="9">tRNA uridine 5-carboxymethylaminomethyl modification enzyme C-terminal subdomain domain-containing protein</fullName>
    </recommendedName>
</protein>
<dbReference type="PANTHER" id="PTHR11806">
    <property type="entry name" value="GLUCOSE INHIBITED DIVISION PROTEIN A"/>
    <property type="match status" value="1"/>
</dbReference>
<dbReference type="InterPro" id="IPR049312">
    <property type="entry name" value="GIDA_C_N"/>
</dbReference>
<name>Q2H695_CHAGB</name>
<dbReference type="PROSITE" id="PS01281">
    <property type="entry name" value="GIDA_2"/>
    <property type="match status" value="1"/>
</dbReference>
<dbReference type="InterPro" id="IPR004416">
    <property type="entry name" value="MnmG"/>
</dbReference>
<evidence type="ECO:0000256" key="5">
    <source>
        <dbReference type="ARBA" id="ARBA00022827"/>
    </source>
</evidence>
<evidence type="ECO:0000256" key="4">
    <source>
        <dbReference type="ARBA" id="ARBA00022694"/>
    </source>
</evidence>
<dbReference type="Pfam" id="PF13932">
    <property type="entry name" value="SAM_GIDA_C"/>
    <property type="match status" value="1"/>
</dbReference>
<dbReference type="NCBIfam" id="TIGR00136">
    <property type="entry name" value="mnmG_gidA"/>
    <property type="match status" value="1"/>
</dbReference>
<feature type="domain" description="tRNA uridine 5-carboxymethylaminomethyl modification enzyme C-terminal subdomain" evidence="9">
    <location>
        <begin position="733"/>
        <end position="804"/>
    </location>
</feature>
<dbReference type="GO" id="GO:0003697">
    <property type="term" value="F:single-stranded DNA binding"/>
    <property type="evidence" value="ECO:0007669"/>
    <property type="project" value="InterPro"/>
</dbReference>
<dbReference type="Gene3D" id="3.50.50.60">
    <property type="entry name" value="FAD/NAD(P)-binding domain"/>
    <property type="match status" value="2"/>
</dbReference>
<evidence type="ECO:0000256" key="6">
    <source>
        <dbReference type="ARBA" id="ARBA00023125"/>
    </source>
</evidence>
<dbReference type="PROSITE" id="PS01280">
    <property type="entry name" value="GIDA_1"/>
    <property type="match status" value="1"/>
</dbReference>
<dbReference type="RefSeq" id="XP_001221915.1">
    <property type="nucleotide sequence ID" value="XM_001221914.1"/>
</dbReference>
<dbReference type="EMBL" id="CH408031">
    <property type="protein sequence ID" value="EAQ89201.1"/>
    <property type="molecule type" value="Genomic_DNA"/>
</dbReference>
<dbReference type="FunFam" id="3.50.50.60:FF:000145">
    <property type="entry name" value="tRNA uridine 5-carboxymethylaminomethyl modification enzyme"/>
    <property type="match status" value="1"/>
</dbReference>
<dbReference type="CDD" id="cd04496">
    <property type="entry name" value="SSB_OBF"/>
    <property type="match status" value="1"/>
</dbReference>
<sequence length="856" mass="93059">MSAFLRTASRAVAGPSAASRTFSSTASRPIARITVIGHLADTPELRASSSGRDYLRYSVASNSGYGEKRTTSWFNVSCFANEGSRREFYQGLPKGTMVMVEGDASMSSYVDGEGKPRQSLSIVQRNLEVLRRPYDPNRAAGEVEGEVESHGHGRGLGRPEPFDVIVIGGGHAGSEACAAAARAGARTALITPEIDNLGVCSCNPSFGGIGKGTIIREIDALDGLAGRIIDKAGVQFKILNKTKGAAVWGPRAQIDRVLYQKHMREELETYPNLSIVLGRVSDIVIADNHGDADADGAKGKITGVRLESGEVLPTTQVIITTGTFLGGEIHIGMEVYPSGRMGEQATFGLSKSLRDAGFQLGRLKTGTPPRIAKNSINWGILDEQPGDDPPMPFSYLNDTVAVGNDQLLCHLTYTNEATHEVVRANLDKTIHIRETVKGPRYCPSLESKVIRFGERPRHIVWLEPEGFDSDVIYPNGLSMTVPAEAQEQLLRTIRGLENSVMLQPGYGVEYDYVDPRSLKRSLETKAIRGLFLAGQINGTTGYEEAAGQGIVAGINAGRAAQGLPPVTLSRSDAYIGIMIDDLITKGVSEPYRMFTSRSEFRLSTRSDNADTRLTPYGRQWGVVSDARWAHFRNDVQLAADFKNLLRNMNLTPAEWHQAGIPISHALSSIPGVSSTKTDRKRDGHEVIRLRGITAEHIIHARLPGLTEEDTNTKNPHHQQKYPPRVRARVAVDVVYEPYVRAQAAEAARLHRDEALGLPGDLDYETVQGLSIVERDVLSRVRPETLAQARRIEGVTPAGLVKLLAAVRRGDKERERERGMGMGRGENVVGVGMVEGLDVAGVEDLEALDAKSRAEGL</sequence>
<dbReference type="Pfam" id="PF01134">
    <property type="entry name" value="GIDA"/>
    <property type="match status" value="1"/>
</dbReference>
<dbReference type="InterPro" id="IPR040131">
    <property type="entry name" value="MnmG_N"/>
</dbReference>
<evidence type="ECO:0000313" key="10">
    <source>
        <dbReference type="EMBL" id="EAQ89201.1"/>
    </source>
</evidence>
<dbReference type="GeneID" id="4390966"/>
<dbReference type="PANTHER" id="PTHR11806:SF0">
    <property type="entry name" value="PROTEIN MTO1 HOMOLOG, MITOCHONDRIAL"/>
    <property type="match status" value="1"/>
</dbReference>
<dbReference type="Gene3D" id="2.40.50.140">
    <property type="entry name" value="Nucleic acid-binding proteins"/>
    <property type="match status" value="1"/>
</dbReference>
<dbReference type="GO" id="GO:0030488">
    <property type="term" value="P:tRNA methylation"/>
    <property type="evidence" value="ECO:0007669"/>
    <property type="project" value="TreeGrafter"/>
</dbReference>
<proteinExistence type="inferred from homology"/>
<dbReference type="InParanoid" id="Q2H695"/>
<dbReference type="Gene3D" id="1.10.150.570">
    <property type="entry name" value="GidA associated domain, C-terminal subdomain"/>
    <property type="match status" value="1"/>
</dbReference>
<dbReference type="AlphaFoldDB" id="Q2H695"/>
<dbReference type="InterPro" id="IPR000424">
    <property type="entry name" value="Primosome_PriB/ssb"/>
</dbReference>
<dbReference type="SMART" id="SM01228">
    <property type="entry name" value="GIDA_assoc_3"/>
    <property type="match status" value="1"/>
</dbReference>
<dbReference type="HAMAP" id="MF_00129">
    <property type="entry name" value="MnmG_GidA"/>
    <property type="match status" value="1"/>
</dbReference>
<dbReference type="eggNOG" id="KOG2311">
    <property type="taxonomic scope" value="Eukaryota"/>
</dbReference>
<dbReference type="Proteomes" id="UP000001056">
    <property type="component" value="Unassembled WGS sequence"/>
</dbReference>
<dbReference type="GO" id="GO:0005739">
    <property type="term" value="C:mitochondrion"/>
    <property type="evidence" value="ECO:0007669"/>
    <property type="project" value="EnsemblFungi"/>
</dbReference>
<dbReference type="SUPFAM" id="SSF51905">
    <property type="entry name" value="FAD/NAD(P)-binding domain"/>
    <property type="match status" value="1"/>
</dbReference>
<comment type="cofactor">
    <cofactor evidence="1">
        <name>FAD</name>
        <dbReference type="ChEBI" id="CHEBI:57692"/>
    </cofactor>
</comment>
<evidence type="ECO:0000256" key="7">
    <source>
        <dbReference type="ARBA" id="ARBA00054993"/>
    </source>
</evidence>
<evidence type="ECO:0000313" key="11">
    <source>
        <dbReference type="Proteomes" id="UP000001056"/>
    </source>
</evidence>
<dbReference type="Pfam" id="PF00436">
    <property type="entry name" value="SSB"/>
    <property type="match status" value="1"/>
</dbReference>
<dbReference type="InterPro" id="IPR047001">
    <property type="entry name" value="MnmG_C_subdom"/>
</dbReference>
<keyword evidence="6 8" id="KW-0238">DNA-binding</keyword>
<gene>
    <name evidence="10" type="ORF">CHGG_05820</name>
</gene>
<dbReference type="FunFam" id="1.10.150.570:FF:000001">
    <property type="entry name" value="tRNA uridine 5-carboxymethylaminomethyl modification enzyme MnmG"/>
    <property type="match status" value="1"/>
</dbReference>
<comment type="similarity">
    <text evidence="2">Belongs to the MnmG family.</text>
</comment>
<evidence type="ECO:0000259" key="9">
    <source>
        <dbReference type="SMART" id="SM01228"/>
    </source>
</evidence>
<dbReference type="FunFam" id="3.50.50.60:FF:000002">
    <property type="entry name" value="tRNA uridine 5-carboxymethylaminomethyl modification enzyme MnmG"/>
    <property type="match status" value="1"/>
</dbReference>
<evidence type="ECO:0000256" key="3">
    <source>
        <dbReference type="ARBA" id="ARBA00022630"/>
    </source>
</evidence>
<dbReference type="InterPro" id="IPR044920">
    <property type="entry name" value="MnmG_C_subdom_sf"/>
</dbReference>
<dbReference type="PROSITE" id="PS50935">
    <property type="entry name" value="SSB"/>
    <property type="match status" value="1"/>
</dbReference>
<keyword evidence="4" id="KW-0819">tRNA processing</keyword>
<dbReference type="InterPro" id="IPR026904">
    <property type="entry name" value="MnmG_C"/>
</dbReference>